<evidence type="ECO:0000313" key="3">
    <source>
        <dbReference type="Proteomes" id="UP000001745"/>
    </source>
</evidence>
<evidence type="ECO:0008006" key="4">
    <source>
        <dbReference type="Google" id="ProtNLM"/>
    </source>
</evidence>
<dbReference type="RefSeq" id="XP_002480977.1">
    <property type="nucleotide sequence ID" value="XM_002480932.1"/>
</dbReference>
<dbReference type="Proteomes" id="UP000001745">
    <property type="component" value="Unassembled WGS sequence"/>
</dbReference>
<dbReference type="PhylomeDB" id="B8M8N0"/>
<dbReference type="InterPro" id="IPR012677">
    <property type="entry name" value="Nucleotide-bd_a/b_plait_sf"/>
</dbReference>
<dbReference type="VEuPathDB" id="FungiDB:TSTA_037620"/>
<dbReference type="EMBL" id="EQ962654">
    <property type="protein sequence ID" value="EED20543.1"/>
    <property type="molecule type" value="Genomic_DNA"/>
</dbReference>
<dbReference type="CDD" id="cd12261">
    <property type="entry name" value="RRM1_3_MRN1"/>
    <property type="match status" value="1"/>
</dbReference>
<dbReference type="InParanoid" id="B8M8N0"/>
<evidence type="ECO:0000313" key="2">
    <source>
        <dbReference type="EMBL" id="EED20543.1"/>
    </source>
</evidence>
<dbReference type="InterPro" id="IPR035979">
    <property type="entry name" value="RBD_domain_sf"/>
</dbReference>
<feature type="compositionally biased region" description="Acidic residues" evidence="1">
    <location>
        <begin position="383"/>
        <end position="396"/>
    </location>
</feature>
<keyword evidence="3" id="KW-1185">Reference proteome</keyword>
<accession>B8M8N0</accession>
<protein>
    <recommendedName>
        <fullName evidence="4">RRM domain-containing protein</fullName>
    </recommendedName>
</protein>
<feature type="region of interest" description="Disordered" evidence="1">
    <location>
        <begin position="119"/>
        <end position="139"/>
    </location>
</feature>
<dbReference type="GeneID" id="8102138"/>
<dbReference type="AlphaFoldDB" id="B8M8N0"/>
<proteinExistence type="predicted"/>
<feature type="compositionally biased region" description="Polar residues" evidence="1">
    <location>
        <begin position="97"/>
        <end position="110"/>
    </location>
</feature>
<dbReference type="STRING" id="441959.B8M8N0"/>
<name>B8M8N0_TALSN</name>
<reference evidence="3" key="1">
    <citation type="journal article" date="2015" name="Genome Announc.">
        <title>Genome sequence of the AIDS-associated pathogen Penicillium marneffei (ATCC18224) and its near taxonomic relative Talaromyces stipitatus (ATCC10500).</title>
        <authorList>
            <person name="Nierman W.C."/>
            <person name="Fedorova-Abrams N.D."/>
            <person name="Andrianopoulos A."/>
        </authorList>
    </citation>
    <scope>NUCLEOTIDE SEQUENCE [LARGE SCALE GENOMIC DNA]</scope>
    <source>
        <strain evidence="3">ATCC 10500 / CBS 375.48 / QM 6759 / NRRL 1006</strain>
    </source>
</reference>
<feature type="region of interest" description="Disordered" evidence="1">
    <location>
        <begin position="377"/>
        <end position="396"/>
    </location>
</feature>
<feature type="compositionally biased region" description="Polar residues" evidence="1">
    <location>
        <begin position="120"/>
        <end position="129"/>
    </location>
</feature>
<dbReference type="eggNOG" id="KOG0118">
    <property type="taxonomic scope" value="Eukaryota"/>
</dbReference>
<gene>
    <name evidence="2" type="ORF">TSTA_037620</name>
</gene>
<feature type="region of interest" description="Disordered" evidence="1">
    <location>
        <begin position="91"/>
        <end position="110"/>
    </location>
</feature>
<dbReference type="SUPFAM" id="SSF54928">
    <property type="entry name" value="RNA-binding domain, RBD"/>
    <property type="match status" value="1"/>
</dbReference>
<evidence type="ECO:0000256" key="1">
    <source>
        <dbReference type="SAM" id="MobiDB-lite"/>
    </source>
</evidence>
<organism evidence="2 3">
    <name type="scientific">Talaromyces stipitatus (strain ATCC 10500 / CBS 375.48 / QM 6759 / NRRL 1006)</name>
    <name type="common">Penicillium stipitatum</name>
    <dbReference type="NCBI Taxonomy" id="441959"/>
    <lineage>
        <taxon>Eukaryota</taxon>
        <taxon>Fungi</taxon>
        <taxon>Dikarya</taxon>
        <taxon>Ascomycota</taxon>
        <taxon>Pezizomycotina</taxon>
        <taxon>Eurotiomycetes</taxon>
        <taxon>Eurotiomycetidae</taxon>
        <taxon>Eurotiales</taxon>
        <taxon>Trichocomaceae</taxon>
        <taxon>Talaromyces</taxon>
        <taxon>Talaromyces sect. Talaromyces</taxon>
    </lineage>
</organism>
<sequence length="396" mass="44253">MMSSASLSYPAGSFHYYKAPGQNEDLVSLNSTMELFASQSETVTILKSQYEDLLCLAQQFENLKGSLLRGGVSTEDLDVLVHGTLAPHAVDEKHAQNPYNRSYQPSNGVSLSTRIRPFESASTNTGPNHSHSHEESIQDYDDDALDEVESQTPPDQFNDNEQQTIEIRNLPERCTYLDITKSIRGGALVQIYLRYTERIARVSFVEAAAAREFLARGKRAGVYIRNQKVDLSWSNSQFILRPYIKQSILHNGATRNLIIHNANPNITSALIREHLEHIHNLIIVDIRFNHSNSSVCICTNSVHNAMFARSCMRSRAAYKGMRIDFGVDECAAPYSELSATAAEYHVSASTQGRVWGRRDLQKQGTRARSVSNRFGLLSLESDGGTDSEEEESRSDS</sequence>
<dbReference type="OrthoDB" id="4226503at2759"/>
<dbReference type="Gene3D" id="3.30.70.330">
    <property type="match status" value="1"/>
</dbReference>
<dbReference type="GO" id="GO:0003676">
    <property type="term" value="F:nucleic acid binding"/>
    <property type="evidence" value="ECO:0007669"/>
    <property type="project" value="InterPro"/>
</dbReference>